<accession>A0ABP7K8S1</accession>
<comment type="caution">
    <text evidence="1">The sequence shown here is derived from an EMBL/GenBank/DDBJ whole genome shotgun (WGS) entry which is preliminary data.</text>
</comment>
<protein>
    <recommendedName>
        <fullName evidence="3">DUF1877 domain-containing protein</fullName>
    </recommendedName>
</protein>
<sequence>MMLPCSGALLPLMSTHLHLRAVPPPALRNSVNWLQRLFEDDRSGDRARVCRHREEVLDEDYREQELLYAGSPPLRTEDPPRTEVVLGGRPVFLPDRGKPPFLVLTAAQATRVALFLTSADFEALWRPARSRLLARHGGIAAEPRTRGAFAAAHRDLTAFYVRTAECGDAVVKWFMD</sequence>
<evidence type="ECO:0000313" key="1">
    <source>
        <dbReference type="EMBL" id="GAA3869478.1"/>
    </source>
</evidence>
<dbReference type="Proteomes" id="UP001501563">
    <property type="component" value="Unassembled WGS sequence"/>
</dbReference>
<reference evidence="2" key="1">
    <citation type="journal article" date="2019" name="Int. J. Syst. Evol. Microbiol.">
        <title>The Global Catalogue of Microorganisms (GCM) 10K type strain sequencing project: providing services to taxonomists for standard genome sequencing and annotation.</title>
        <authorList>
            <consortium name="The Broad Institute Genomics Platform"/>
            <consortium name="The Broad Institute Genome Sequencing Center for Infectious Disease"/>
            <person name="Wu L."/>
            <person name="Ma J."/>
        </authorList>
    </citation>
    <scope>NUCLEOTIDE SEQUENCE [LARGE SCALE GENOMIC DNA]</scope>
    <source>
        <strain evidence="2">JCM 16578</strain>
    </source>
</reference>
<evidence type="ECO:0000313" key="2">
    <source>
        <dbReference type="Proteomes" id="UP001501563"/>
    </source>
</evidence>
<gene>
    <name evidence="1" type="ORF">GCM10022207_38060</name>
</gene>
<dbReference type="EMBL" id="BAAAZA010000009">
    <property type="protein sequence ID" value="GAA3869478.1"/>
    <property type="molecule type" value="Genomic_DNA"/>
</dbReference>
<organism evidence="1 2">
    <name type="scientific">Streptomyces lannensis</name>
    <dbReference type="NCBI Taxonomy" id="766498"/>
    <lineage>
        <taxon>Bacteria</taxon>
        <taxon>Bacillati</taxon>
        <taxon>Actinomycetota</taxon>
        <taxon>Actinomycetes</taxon>
        <taxon>Kitasatosporales</taxon>
        <taxon>Streptomycetaceae</taxon>
        <taxon>Streptomyces</taxon>
    </lineage>
</organism>
<evidence type="ECO:0008006" key="3">
    <source>
        <dbReference type="Google" id="ProtNLM"/>
    </source>
</evidence>
<proteinExistence type="predicted"/>
<keyword evidence="2" id="KW-1185">Reference proteome</keyword>
<name>A0ABP7K8S1_9ACTN</name>